<organism evidence="1 2">
    <name type="scientific">Nakamurella panacisegetis</name>
    <dbReference type="NCBI Taxonomy" id="1090615"/>
    <lineage>
        <taxon>Bacteria</taxon>
        <taxon>Bacillati</taxon>
        <taxon>Actinomycetota</taxon>
        <taxon>Actinomycetes</taxon>
        <taxon>Nakamurellales</taxon>
        <taxon>Nakamurellaceae</taxon>
        <taxon>Nakamurella</taxon>
    </lineage>
</organism>
<reference evidence="1 2" key="1">
    <citation type="submission" date="2016-10" db="EMBL/GenBank/DDBJ databases">
        <authorList>
            <person name="de Groot N.N."/>
        </authorList>
    </citation>
    <scope>NUCLEOTIDE SEQUENCE [LARGE SCALE GENOMIC DNA]</scope>
    <source>
        <strain evidence="2">P4-7,KCTC 19426,CECT 7604</strain>
    </source>
</reference>
<accession>A0A1H0SGY4</accession>
<name>A0A1H0SGY4_9ACTN</name>
<gene>
    <name evidence="1" type="ORF">SAMN04515671_4097</name>
</gene>
<protein>
    <submittedName>
        <fullName evidence="1">Uncharacterized protein</fullName>
    </submittedName>
</protein>
<proteinExistence type="predicted"/>
<evidence type="ECO:0000313" key="2">
    <source>
        <dbReference type="Proteomes" id="UP000198741"/>
    </source>
</evidence>
<keyword evidence="2" id="KW-1185">Reference proteome</keyword>
<dbReference type="STRING" id="1090615.SAMN04515671_4097"/>
<sequence>MSASPEKNSPEVAAPDHSSLIAGLRSFIARHGGGGTAVLNHMGRRGVRIVVISADGPFTDGIVPDLEQAGAVCAAAGLSVGQWDRESTGKITVSAADRIRMAGTGR</sequence>
<dbReference type="AlphaFoldDB" id="A0A1H0SGY4"/>
<evidence type="ECO:0000313" key="1">
    <source>
        <dbReference type="EMBL" id="SDP40957.1"/>
    </source>
</evidence>
<dbReference type="Proteomes" id="UP000198741">
    <property type="component" value="Chromosome I"/>
</dbReference>
<dbReference type="OrthoDB" id="4774153at2"/>
<dbReference type="RefSeq" id="WP_157695577.1">
    <property type="nucleotide sequence ID" value="NZ_LT629710.1"/>
</dbReference>
<dbReference type="EMBL" id="LT629710">
    <property type="protein sequence ID" value="SDP40957.1"/>
    <property type="molecule type" value="Genomic_DNA"/>
</dbReference>